<evidence type="ECO:0000313" key="2">
    <source>
        <dbReference type="EMBL" id="TWT65068.1"/>
    </source>
</evidence>
<sequence>MPSIRLLVPDVSRPRLSFAREHQRFLHRSDRRSTERLPGMPCQLERKDAKSQRRKASPGASRLRVLAALRIFPPPSSRRATINAAILSDGASVLLSQNHASPRPIDSQFLKSRKPPLSARHGSGFLPSSCSCSASRCSCSLSTSSAYTPGDSETVPNFIAILVNIETIRLSFDFN</sequence>
<protein>
    <submittedName>
        <fullName evidence="2">Uncharacterized protein</fullName>
    </submittedName>
</protein>
<evidence type="ECO:0000256" key="1">
    <source>
        <dbReference type="SAM" id="MobiDB-lite"/>
    </source>
</evidence>
<dbReference type="EMBL" id="SJPK01000008">
    <property type="protein sequence ID" value="TWT65068.1"/>
    <property type="molecule type" value="Genomic_DNA"/>
</dbReference>
<accession>A0A5C5XQY8</accession>
<reference evidence="2 3" key="1">
    <citation type="submission" date="2019-02" db="EMBL/GenBank/DDBJ databases">
        <title>Deep-cultivation of Planctomycetes and their phenomic and genomic characterization uncovers novel biology.</title>
        <authorList>
            <person name="Wiegand S."/>
            <person name="Jogler M."/>
            <person name="Boedeker C."/>
            <person name="Pinto D."/>
            <person name="Vollmers J."/>
            <person name="Rivas-Marin E."/>
            <person name="Kohn T."/>
            <person name="Peeters S.H."/>
            <person name="Heuer A."/>
            <person name="Rast P."/>
            <person name="Oberbeckmann S."/>
            <person name="Bunk B."/>
            <person name="Jeske O."/>
            <person name="Meyerdierks A."/>
            <person name="Storesund J.E."/>
            <person name="Kallscheuer N."/>
            <person name="Luecker S."/>
            <person name="Lage O.M."/>
            <person name="Pohl T."/>
            <person name="Merkel B.J."/>
            <person name="Hornburger P."/>
            <person name="Mueller R.-W."/>
            <person name="Bruemmer F."/>
            <person name="Labrenz M."/>
            <person name="Spormann A.M."/>
            <person name="Op Den Camp H."/>
            <person name="Overmann J."/>
            <person name="Amann R."/>
            <person name="Jetten M.S.M."/>
            <person name="Mascher T."/>
            <person name="Medema M.H."/>
            <person name="Devos D.P."/>
            <person name="Kaster A.-K."/>
            <person name="Ovreas L."/>
            <person name="Rohde M."/>
            <person name="Galperin M.Y."/>
            <person name="Jogler C."/>
        </authorList>
    </citation>
    <scope>NUCLEOTIDE SEQUENCE [LARGE SCALE GENOMIC DNA]</scope>
    <source>
        <strain evidence="2 3">CA85</strain>
    </source>
</reference>
<organism evidence="2 3">
    <name type="scientific">Allorhodopirellula solitaria</name>
    <dbReference type="NCBI Taxonomy" id="2527987"/>
    <lineage>
        <taxon>Bacteria</taxon>
        <taxon>Pseudomonadati</taxon>
        <taxon>Planctomycetota</taxon>
        <taxon>Planctomycetia</taxon>
        <taxon>Pirellulales</taxon>
        <taxon>Pirellulaceae</taxon>
        <taxon>Allorhodopirellula</taxon>
    </lineage>
</organism>
<feature type="region of interest" description="Disordered" evidence="1">
    <location>
        <begin position="26"/>
        <end position="60"/>
    </location>
</feature>
<proteinExistence type="predicted"/>
<dbReference type="Proteomes" id="UP000318053">
    <property type="component" value="Unassembled WGS sequence"/>
</dbReference>
<keyword evidence="3" id="KW-1185">Reference proteome</keyword>
<name>A0A5C5XQY8_9BACT</name>
<comment type="caution">
    <text evidence="2">The sequence shown here is derived from an EMBL/GenBank/DDBJ whole genome shotgun (WGS) entry which is preliminary data.</text>
</comment>
<feature type="compositionally biased region" description="Basic and acidic residues" evidence="1">
    <location>
        <begin position="26"/>
        <end position="35"/>
    </location>
</feature>
<evidence type="ECO:0000313" key="3">
    <source>
        <dbReference type="Proteomes" id="UP000318053"/>
    </source>
</evidence>
<gene>
    <name evidence="2" type="ORF">CA85_34130</name>
</gene>
<dbReference type="AlphaFoldDB" id="A0A5C5XQY8"/>